<evidence type="ECO:0000313" key="3">
    <source>
        <dbReference type="EMBL" id="AIF18017.1"/>
    </source>
</evidence>
<dbReference type="AlphaFoldDB" id="A0A075HUE8"/>
<evidence type="ECO:0000256" key="1">
    <source>
        <dbReference type="ARBA" id="ARBA00005958"/>
    </source>
</evidence>
<comment type="similarity">
    <text evidence="1 2">Belongs to the UPF0147 family.</text>
</comment>
<dbReference type="InterPro" id="IPR023130">
    <property type="entry name" value="Ta0600-like_sf"/>
</dbReference>
<protein>
    <recommendedName>
        <fullName evidence="2">UPF0147 protein</fullName>
    </recommendedName>
</protein>
<accession>A0A075HUE8</accession>
<organism evidence="3">
    <name type="scientific">uncultured marine thaumarchaeote KM3_79_H09</name>
    <dbReference type="NCBI Taxonomy" id="1456299"/>
    <lineage>
        <taxon>Archaea</taxon>
        <taxon>Nitrososphaerota</taxon>
        <taxon>environmental samples</taxon>
    </lineage>
</organism>
<evidence type="ECO:0000256" key="2">
    <source>
        <dbReference type="HAMAP-Rule" id="MF_00342"/>
    </source>
</evidence>
<dbReference type="NCBIfam" id="NF003319">
    <property type="entry name" value="PRK04330.1"/>
    <property type="match status" value="1"/>
</dbReference>
<dbReference type="Pfam" id="PF03685">
    <property type="entry name" value="UPF0147"/>
    <property type="match status" value="1"/>
</dbReference>
<dbReference type="EMBL" id="KF901098">
    <property type="protein sequence ID" value="AIF18017.1"/>
    <property type="molecule type" value="Genomic_DNA"/>
</dbReference>
<proteinExistence type="inferred from homology"/>
<name>A0A075HUE8_9ARCH</name>
<dbReference type="HAMAP" id="MF_00342">
    <property type="entry name" value="UPF0147"/>
    <property type="match status" value="1"/>
</dbReference>
<dbReference type="SUPFAM" id="SSF158436">
    <property type="entry name" value="Ta0600-like"/>
    <property type="match status" value="1"/>
</dbReference>
<sequence length="87" mass="9738">MSNNNQESFESAMQTLNQLATSHSTPKNFKKTITDLMTELKSDEYSISVRAANAISSLDDITQDPNVPSFVRTSLWQVVSVLESIRE</sequence>
<dbReference type="Gene3D" id="1.20.1440.50">
    <property type="entry name" value="Ta0600-like"/>
    <property type="match status" value="1"/>
</dbReference>
<reference evidence="3" key="1">
    <citation type="journal article" date="2014" name="Genome Biol. Evol.">
        <title>Pangenome evidence for extensive interdomain horizontal transfer affecting lineage core and shell genes in uncultured planktonic thaumarchaeota and euryarchaeota.</title>
        <authorList>
            <person name="Deschamps P."/>
            <person name="Zivanovic Y."/>
            <person name="Moreira D."/>
            <person name="Rodriguez-Valera F."/>
            <person name="Lopez-Garcia P."/>
        </authorList>
    </citation>
    <scope>NUCLEOTIDE SEQUENCE</scope>
</reference>
<dbReference type="InterPro" id="IPR005354">
    <property type="entry name" value="UPF0147"/>
</dbReference>